<evidence type="ECO:0000313" key="4">
    <source>
        <dbReference type="Proteomes" id="UP001165405"/>
    </source>
</evidence>
<dbReference type="Pfam" id="PF09990">
    <property type="entry name" value="DUF2231"/>
    <property type="match status" value="1"/>
</dbReference>
<name>A0AA41QF09_9MICO</name>
<dbReference type="RefSeq" id="WP_236088706.1">
    <property type="nucleotide sequence ID" value="NZ_JAKGSG010000025.1"/>
</dbReference>
<comment type="caution">
    <text evidence="3">The sequence shown here is derived from an EMBL/GenBank/DDBJ whole genome shotgun (WGS) entry which is preliminary data.</text>
</comment>
<dbReference type="Proteomes" id="UP001165405">
    <property type="component" value="Unassembled WGS sequence"/>
</dbReference>
<proteinExistence type="predicted"/>
<evidence type="ECO:0000313" key="3">
    <source>
        <dbReference type="EMBL" id="MCF4120942.1"/>
    </source>
</evidence>
<keyword evidence="1" id="KW-1133">Transmembrane helix</keyword>
<organism evidence="3 4">
    <name type="scientific">Antribacter soli</name>
    <dbReference type="NCBI Taxonomy" id="2910976"/>
    <lineage>
        <taxon>Bacteria</taxon>
        <taxon>Bacillati</taxon>
        <taxon>Actinomycetota</taxon>
        <taxon>Actinomycetes</taxon>
        <taxon>Micrococcales</taxon>
        <taxon>Promicromonosporaceae</taxon>
        <taxon>Antribacter</taxon>
    </lineage>
</organism>
<gene>
    <name evidence="3" type="ORF">L1785_08110</name>
</gene>
<dbReference type="EMBL" id="JAKGSG010000025">
    <property type="protein sequence ID" value="MCF4120942.1"/>
    <property type="molecule type" value="Genomic_DNA"/>
</dbReference>
<evidence type="ECO:0000259" key="2">
    <source>
        <dbReference type="Pfam" id="PF09990"/>
    </source>
</evidence>
<feature type="transmembrane region" description="Helical" evidence="1">
    <location>
        <begin position="87"/>
        <end position="109"/>
    </location>
</feature>
<keyword evidence="1" id="KW-0812">Transmembrane</keyword>
<dbReference type="AlphaFoldDB" id="A0AA41QF09"/>
<feature type="domain" description="DUF2231" evidence="2">
    <location>
        <begin position="7"/>
        <end position="148"/>
    </location>
</feature>
<keyword evidence="1" id="KW-0472">Membrane</keyword>
<dbReference type="InterPro" id="IPR019251">
    <property type="entry name" value="DUF2231_TM"/>
</dbReference>
<feature type="transmembrane region" description="Helical" evidence="1">
    <location>
        <begin position="115"/>
        <end position="136"/>
    </location>
</feature>
<reference evidence="3" key="1">
    <citation type="submission" date="2022-01" db="EMBL/GenBank/DDBJ databases">
        <title>Antribacter sp. nov., isolated from Guizhou of China.</title>
        <authorList>
            <person name="Chengliang C."/>
            <person name="Ya Z."/>
        </authorList>
    </citation>
    <scope>NUCLEOTIDE SEQUENCE</scope>
    <source>
        <strain evidence="3">KLBMP 9083</strain>
    </source>
</reference>
<keyword evidence="4" id="KW-1185">Reference proteome</keyword>
<feature type="transmembrane region" description="Helical" evidence="1">
    <location>
        <begin position="39"/>
        <end position="60"/>
    </location>
</feature>
<evidence type="ECO:0000256" key="1">
    <source>
        <dbReference type="SAM" id="Phobius"/>
    </source>
</evidence>
<sequence length="152" mass="15738">MTAQIPPLHPLVVHASVVLTPLLIAVSLTRVAVSSWSGVLDWAVIALAVVTPLAAVATKFSGDKLKTERYDVAVEAERTRIAQHERWGVPAVASAVGLSVLALVLVLVGSAWGSAMTSVLSGLVLLLAATAAFFVVRAGHSGAVTVWSALRP</sequence>
<accession>A0AA41QF09</accession>
<protein>
    <recommendedName>
        <fullName evidence="2">DUF2231 domain-containing protein</fullName>
    </recommendedName>
</protein>
<feature type="transmembrane region" description="Helical" evidence="1">
    <location>
        <begin position="12"/>
        <end position="33"/>
    </location>
</feature>